<feature type="compositionally biased region" description="Low complexity" evidence="1">
    <location>
        <begin position="174"/>
        <end position="202"/>
    </location>
</feature>
<comment type="caution">
    <text evidence="3">The sequence shown here is derived from an EMBL/GenBank/DDBJ whole genome shotgun (WGS) entry which is preliminary data.</text>
</comment>
<dbReference type="EMBL" id="JADOTX010000001">
    <property type="protein sequence ID" value="MBG6067438.1"/>
    <property type="molecule type" value="Genomic_DNA"/>
</dbReference>
<keyword evidence="2" id="KW-1133">Transmembrane helix</keyword>
<accession>A0ABS0JK38</accession>
<keyword evidence="2" id="KW-0812">Transmembrane</keyword>
<feature type="compositionally biased region" description="Pro residues" evidence="1">
    <location>
        <begin position="203"/>
        <end position="213"/>
    </location>
</feature>
<keyword evidence="2" id="KW-0472">Membrane</keyword>
<keyword evidence="4" id="KW-1185">Reference proteome</keyword>
<reference evidence="3 4" key="1">
    <citation type="submission" date="2020-11" db="EMBL/GenBank/DDBJ databases">
        <title>Sequencing the genomes of 1000 actinobacteria strains.</title>
        <authorList>
            <person name="Klenk H.-P."/>
        </authorList>
    </citation>
    <scope>NUCLEOTIDE SEQUENCE [LARGE SCALE GENOMIC DNA]</scope>
    <source>
        <strain evidence="3 4">DSM 101692</strain>
    </source>
</reference>
<evidence type="ECO:0000313" key="4">
    <source>
        <dbReference type="Proteomes" id="UP000614915"/>
    </source>
</evidence>
<feature type="transmembrane region" description="Helical" evidence="2">
    <location>
        <begin position="312"/>
        <end position="335"/>
    </location>
</feature>
<organism evidence="3 4">
    <name type="scientific">Micromonospora ureilytica</name>
    <dbReference type="NCBI Taxonomy" id="709868"/>
    <lineage>
        <taxon>Bacteria</taxon>
        <taxon>Bacillati</taxon>
        <taxon>Actinomycetota</taxon>
        <taxon>Actinomycetes</taxon>
        <taxon>Micromonosporales</taxon>
        <taxon>Micromonosporaceae</taxon>
        <taxon>Micromonospora</taxon>
    </lineage>
</organism>
<protein>
    <submittedName>
        <fullName evidence="3">LPXTG-motif cell wall-anchored protein</fullName>
    </submittedName>
</protein>
<dbReference type="NCBIfam" id="TIGR01167">
    <property type="entry name" value="LPXTG_anchor"/>
    <property type="match status" value="1"/>
</dbReference>
<evidence type="ECO:0000256" key="2">
    <source>
        <dbReference type="SAM" id="Phobius"/>
    </source>
</evidence>
<proteinExistence type="predicted"/>
<name>A0ABS0JK38_9ACTN</name>
<evidence type="ECO:0000256" key="1">
    <source>
        <dbReference type="SAM" id="MobiDB-lite"/>
    </source>
</evidence>
<dbReference type="RefSeq" id="WP_307788062.1">
    <property type="nucleotide sequence ID" value="NZ_JADOTX010000001.1"/>
</dbReference>
<sequence length="344" mass="35150">MTPRSRCLPASRHAIRTPLTRSRREPSQVSVPRRVAAIAAGALIGLAGIGAIASPASAHHPEPSGTYCLTSDGQVKVTWTVGNSENIDAKITTLKSTVPGDFTGGLAKDATLPAKGQGFLTGTQAHRFDEKRPTIELTVEARWVRSDRIVTEERTVAAEPAGTCAAEPTPSPSNPTATPSATPSPTPTAASPSPSQPATQSPTPTPPATPAPAEPVGSVESTCDKLTFTIENPADGETVTLTLTPNKGEVKTLVVKPGETGSVSFDATKGLVVTPAAEGLDDTAPIAWEQPADCAPGQGGGKDEPALPLTGAATGGIIAGAAVLLAAGVALFMVARRRRVRFTV</sequence>
<dbReference type="Proteomes" id="UP000614915">
    <property type="component" value="Unassembled WGS sequence"/>
</dbReference>
<evidence type="ECO:0000313" key="3">
    <source>
        <dbReference type="EMBL" id="MBG6067438.1"/>
    </source>
</evidence>
<feature type="region of interest" description="Disordered" evidence="1">
    <location>
        <begin position="154"/>
        <end position="219"/>
    </location>
</feature>
<gene>
    <name evidence="3" type="ORF">IW248_003725</name>
</gene>